<comment type="function">
    <text evidence="4">Acts as a flagellar brake, regulating swimming and swarming in a bis-(3'-5') cyclic diguanylic acid (c-di-GMP)-dependent manner. Binds 1 c-di-GMP dimer per subunit. Increasing levels of c-di-GMP lead to decreased motility.</text>
</comment>
<comment type="caution">
    <text evidence="7">The sequence shown here is derived from an EMBL/GenBank/DDBJ whole genome shotgun (WGS) entry which is preliminary data.</text>
</comment>
<accession>A0A562KUK2</accession>
<evidence type="ECO:0000313" key="7">
    <source>
        <dbReference type="EMBL" id="TWH98883.1"/>
    </source>
</evidence>
<protein>
    <recommendedName>
        <fullName evidence="4">Flagellar brake protein YcgR</fullName>
    </recommendedName>
    <alternativeName>
        <fullName evidence="4">Cyclic di-GMP binding protein YcgR</fullName>
    </alternativeName>
</protein>
<comment type="subcellular location">
    <subcellularLocation>
        <location evidence="4">Bacterial flagellum basal body</location>
    </subcellularLocation>
</comment>
<reference evidence="7 8" key="1">
    <citation type="journal article" date="2015" name="Stand. Genomic Sci.">
        <title>Genomic Encyclopedia of Bacterial and Archaeal Type Strains, Phase III: the genomes of soil and plant-associated and newly described type strains.</title>
        <authorList>
            <person name="Whitman W.B."/>
            <person name="Woyke T."/>
            <person name="Klenk H.P."/>
            <person name="Zhou Y."/>
            <person name="Lilburn T.G."/>
            <person name="Beck B.J."/>
            <person name="De Vos P."/>
            <person name="Vandamme P."/>
            <person name="Eisen J.A."/>
            <person name="Garrity G."/>
            <person name="Hugenholtz P."/>
            <person name="Kyrpides N.C."/>
        </authorList>
    </citation>
    <scope>NUCLEOTIDE SEQUENCE [LARGE SCALE GENOMIC DNA]</scope>
    <source>
        <strain evidence="7 8">CGMCC 1.10821</strain>
    </source>
</reference>
<evidence type="ECO:0000259" key="5">
    <source>
        <dbReference type="Pfam" id="PF07238"/>
    </source>
</evidence>
<dbReference type="InterPro" id="IPR009926">
    <property type="entry name" value="T3SS_YcgR_PilZN"/>
</dbReference>
<dbReference type="Gene3D" id="2.40.10.220">
    <property type="entry name" value="predicted glycosyltransferase like domains"/>
    <property type="match status" value="1"/>
</dbReference>
<organism evidence="7 8">
    <name type="scientific">Luteimonas cucumeris</name>
    <dbReference type="NCBI Taxonomy" id="985012"/>
    <lineage>
        <taxon>Bacteria</taxon>
        <taxon>Pseudomonadati</taxon>
        <taxon>Pseudomonadota</taxon>
        <taxon>Gammaproteobacteria</taxon>
        <taxon>Lysobacterales</taxon>
        <taxon>Lysobacteraceae</taxon>
        <taxon>Luteimonas</taxon>
    </lineage>
</organism>
<keyword evidence="8" id="KW-1185">Reference proteome</keyword>
<dbReference type="InterPro" id="IPR012349">
    <property type="entry name" value="Split_barrel_FMN-bd"/>
</dbReference>
<keyword evidence="7" id="KW-0282">Flagellum</keyword>
<gene>
    <name evidence="4" type="primary">ycgR</name>
    <name evidence="7" type="ORF">IP90_03268</name>
</gene>
<dbReference type="Pfam" id="PF07317">
    <property type="entry name" value="PilZN"/>
    <property type="match status" value="1"/>
</dbReference>
<dbReference type="RefSeq" id="WP_144900748.1">
    <property type="nucleotide sequence ID" value="NZ_VLKN01000017.1"/>
</dbReference>
<feature type="domain" description="Type III secretion system flagellar brake protein YcgR PilZN" evidence="6">
    <location>
        <begin position="20"/>
        <end position="124"/>
    </location>
</feature>
<dbReference type="Gene3D" id="2.30.110.10">
    <property type="entry name" value="Electron Transport, Fmn-binding Protein, Chain A"/>
    <property type="match status" value="1"/>
</dbReference>
<dbReference type="AlphaFoldDB" id="A0A562KUK2"/>
<evidence type="ECO:0000313" key="8">
    <source>
        <dbReference type="Proteomes" id="UP000315167"/>
    </source>
</evidence>
<dbReference type="GO" id="GO:0035438">
    <property type="term" value="F:cyclic-di-GMP binding"/>
    <property type="evidence" value="ECO:0007669"/>
    <property type="project" value="UniProtKB-UniRule"/>
</dbReference>
<dbReference type="OrthoDB" id="5572581at2"/>
<evidence type="ECO:0000259" key="6">
    <source>
        <dbReference type="Pfam" id="PF07317"/>
    </source>
</evidence>
<evidence type="ECO:0000256" key="3">
    <source>
        <dbReference type="ARBA" id="ARBA00023143"/>
    </source>
</evidence>
<dbReference type="GO" id="GO:0071945">
    <property type="term" value="P:regulation of bacterial-type flagellum-dependent cell motility by regulation of motor speed"/>
    <property type="evidence" value="ECO:0007669"/>
    <property type="project" value="UniProtKB-UniRule"/>
</dbReference>
<dbReference type="HAMAP" id="MF_01457">
    <property type="entry name" value="YcgR"/>
    <property type="match status" value="1"/>
</dbReference>
<keyword evidence="2 4" id="KW-0547">Nucleotide-binding</keyword>
<dbReference type="Pfam" id="PF07238">
    <property type="entry name" value="PilZ"/>
    <property type="match status" value="1"/>
</dbReference>
<name>A0A562KUK2_9GAMM</name>
<keyword evidence="3 4" id="KW-0975">Bacterial flagellum</keyword>
<evidence type="ECO:0000256" key="1">
    <source>
        <dbReference type="ARBA" id="ARBA00022636"/>
    </source>
</evidence>
<keyword evidence="1 4" id="KW-0973">c-di-GMP</keyword>
<dbReference type="GO" id="GO:0071973">
    <property type="term" value="P:bacterial-type flagellum-dependent cell motility"/>
    <property type="evidence" value="ECO:0007669"/>
    <property type="project" value="UniProtKB-UniRule"/>
</dbReference>
<keyword evidence="7" id="KW-0969">Cilium</keyword>
<feature type="domain" description="PilZ" evidence="5">
    <location>
        <begin position="127"/>
        <end position="244"/>
    </location>
</feature>
<dbReference type="InterPro" id="IPR023787">
    <property type="entry name" value="T3SS_YcgR"/>
</dbReference>
<evidence type="ECO:0000256" key="2">
    <source>
        <dbReference type="ARBA" id="ARBA00022741"/>
    </source>
</evidence>
<sequence>MPPTDPSFVDETSREDEGRYLLRGRQDIRQALQWLVDSKALVSASLSPGNRTFPTAVLRVADDDTLLIDGSADDSVNRSILQAHHLTCVAQPDRIRMQFQLHGLAALDIDGQVAFRAALPERLMKLQRRELYRLKVPVSQPLKCTVTVPEADGEDRVLQLRVIDISCGGVSLALPATLGEASLPRELDDCLLHLPEADGIAIGLRVRSLSRQLQPNGTETTRAGCQFSHLPRGADAVIQRYIFRMDRQRSARERGNG</sequence>
<dbReference type="Proteomes" id="UP000315167">
    <property type="component" value="Unassembled WGS sequence"/>
</dbReference>
<dbReference type="GO" id="GO:0009425">
    <property type="term" value="C:bacterial-type flagellum basal body"/>
    <property type="evidence" value="ECO:0007669"/>
    <property type="project" value="UniProtKB-SubCell"/>
</dbReference>
<keyword evidence="7" id="KW-0966">Cell projection</keyword>
<dbReference type="EMBL" id="VLKN01000017">
    <property type="protein sequence ID" value="TWH98883.1"/>
    <property type="molecule type" value="Genomic_DNA"/>
</dbReference>
<proteinExistence type="inferred from homology"/>
<dbReference type="InterPro" id="IPR009875">
    <property type="entry name" value="PilZ_domain"/>
</dbReference>
<evidence type="ECO:0000256" key="4">
    <source>
        <dbReference type="HAMAP-Rule" id="MF_01457"/>
    </source>
</evidence>
<comment type="subunit">
    <text evidence="4">Monomer. Interacts with the flagellar basal bodies.</text>
</comment>
<comment type="similarity">
    <text evidence="4">Belongs to the YcgR family.</text>
</comment>